<accession>A0A098DCR8</accession>
<sequence length="70" mass="7978">MWEKCKDSFIDLKSQDPLFPVKFRTGELYDMIKGNPTLPTSVLSTIRVIIAAGQVFRSHVAILLSLYLHQ</sequence>
<proteinExistence type="predicted"/>
<name>A0A098DCR8_GIBZE</name>
<dbReference type="Proteomes" id="UP000070720">
    <property type="component" value="Chromosome 2"/>
</dbReference>
<reference evidence="1 3" key="3">
    <citation type="journal article" date="2015" name="BMC Genomics">
        <title>The completed genome sequence of the pathogenic ascomycete fungus Fusarium graminearum.</title>
        <authorList>
            <person name="King R."/>
            <person name="Urban M."/>
            <person name="Hammond-Kosack M.C."/>
            <person name="Hassani-Pak K."/>
            <person name="Hammond-Kosack K.E."/>
        </authorList>
    </citation>
    <scope>NUCLEOTIDE SEQUENCE [LARGE SCALE GENOMIC DNA]</scope>
    <source>
        <strain evidence="3">ATCC MYA-4620 / CBS 123657 / FGSC 9075 / NRRL 31084 / PH-1</strain>
        <strain evidence="1">PH-1</strain>
    </source>
</reference>
<dbReference type="AlphaFoldDB" id="A0A098DCR8"/>
<reference evidence="2" key="4">
    <citation type="submission" date="2017-01" db="UniProtKB">
        <authorList>
            <consortium name="EnsemblFungi"/>
        </authorList>
    </citation>
    <scope>IDENTIFICATION</scope>
    <source>
        <strain evidence="2">PH-1 / ATCC MYA-4620 / FGSC 9075 / NRRL 31084</strain>
    </source>
</reference>
<dbReference type="VEuPathDB" id="FungiDB:FGRAMPH1_01G09883"/>
<evidence type="ECO:0000313" key="2">
    <source>
        <dbReference type="EnsemblFungi" id="CEF76744"/>
    </source>
</evidence>
<dbReference type="EMBL" id="HG970333">
    <property type="protein sequence ID" value="CEF76744.1"/>
    <property type="molecule type" value="Genomic_DNA"/>
</dbReference>
<reference evidence="2 3" key="2">
    <citation type="journal article" date="2010" name="Nature">
        <title>Comparative genomics reveals mobile pathogenicity chromosomes in Fusarium.</title>
        <authorList>
            <person name="Ma L.J."/>
            <person name="van der Does H.C."/>
            <person name="Borkovich K.A."/>
            <person name="Coleman J.J."/>
            <person name="Daboussi M.J."/>
            <person name="Di Pietro A."/>
            <person name="Dufresne M."/>
            <person name="Freitag M."/>
            <person name="Grabherr M."/>
            <person name="Henrissat B."/>
            <person name="Houterman P.M."/>
            <person name="Kang S."/>
            <person name="Shim W.B."/>
            <person name="Woloshuk C."/>
            <person name="Xie X."/>
            <person name="Xu J.R."/>
            <person name="Antoniw J."/>
            <person name="Baker S.E."/>
            <person name="Bluhm B.H."/>
            <person name="Breakspear A."/>
            <person name="Brown D.W."/>
            <person name="Butchko R.A."/>
            <person name="Chapman S."/>
            <person name="Coulson R."/>
            <person name="Coutinho P.M."/>
            <person name="Danchin E.G."/>
            <person name="Diener A."/>
            <person name="Gale L.R."/>
            <person name="Gardiner D.M."/>
            <person name="Goff S."/>
            <person name="Hammond-Kosack K.E."/>
            <person name="Hilburn K."/>
            <person name="Hua-Van A."/>
            <person name="Jonkers W."/>
            <person name="Kazan K."/>
            <person name="Kodira C.D."/>
            <person name="Koehrsen M."/>
            <person name="Kumar L."/>
            <person name="Lee Y.H."/>
            <person name="Li L."/>
            <person name="Manners J.M."/>
            <person name="Miranda-Saavedra D."/>
            <person name="Mukherjee M."/>
            <person name="Park G."/>
            <person name="Park J."/>
            <person name="Park S.Y."/>
            <person name="Proctor R.H."/>
            <person name="Regev A."/>
            <person name="Ruiz-Roldan M.C."/>
            <person name="Sain D."/>
            <person name="Sakthikumar S."/>
            <person name="Sykes S."/>
            <person name="Schwartz D.C."/>
            <person name="Turgeon B.G."/>
            <person name="Wapinski I."/>
            <person name="Yoder O."/>
            <person name="Young S."/>
            <person name="Zeng Q."/>
            <person name="Zhou S."/>
            <person name="Galagan J."/>
            <person name="Cuomo C.A."/>
            <person name="Kistler H.C."/>
            <person name="Rep M."/>
        </authorList>
    </citation>
    <scope>GENOME REANNOTATION</scope>
    <source>
        <strain evidence="3">ATCC MYA-4620 / CBS 123657 / FGSC 9075 / NRRL 31084 / PH-1</strain>
        <strain evidence="2">PH-1 / ATCC MYA-4620 / FGSC 9075 / NRRL 31084</strain>
    </source>
</reference>
<gene>
    <name evidence="1" type="ORF">FGRAMPH1_01T09883</name>
</gene>
<keyword evidence="3" id="KW-1185">Reference proteome</keyword>
<dbReference type="InParanoid" id="A0A098DCR8"/>
<evidence type="ECO:0000313" key="1">
    <source>
        <dbReference type="EMBL" id="CEF76744.1"/>
    </source>
</evidence>
<organism evidence="1 3">
    <name type="scientific">Gibberella zeae (strain ATCC MYA-4620 / CBS 123657 / FGSC 9075 / NRRL 31084 / PH-1)</name>
    <name type="common">Wheat head blight fungus</name>
    <name type="synonym">Fusarium graminearum</name>
    <dbReference type="NCBI Taxonomy" id="229533"/>
    <lineage>
        <taxon>Eukaryota</taxon>
        <taxon>Fungi</taxon>
        <taxon>Dikarya</taxon>
        <taxon>Ascomycota</taxon>
        <taxon>Pezizomycotina</taxon>
        <taxon>Sordariomycetes</taxon>
        <taxon>Hypocreomycetidae</taxon>
        <taxon>Hypocreales</taxon>
        <taxon>Nectriaceae</taxon>
        <taxon>Fusarium</taxon>
    </lineage>
</organism>
<dbReference type="EnsemblFungi" id="CEF76744">
    <property type="protein sequence ID" value="CEF76744"/>
    <property type="gene ID" value="FGRRES_15484"/>
</dbReference>
<reference evidence="2 3" key="1">
    <citation type="journal article" date="2007" name="Science">
        <title>The Fusarium graminearum genome reveals a link between localized polymorphism and pathogen specialization.</title>
        <authorList>
            <person name="Cuomo C.A."/>
            <person name="Gueldener U."/>
            <person name="Xu J.-R."/>
            <person name="Trail F."/>
            <person name="Turgeon B.G."/>
            <person name="Di Pietro A."/>
            <person name="Walton J.D."/>
            <person name="Ma L.-J."/>
            <person name="Baker S.E."/>
            <person name="Rep M."/>
            <person name="Adam G."/>
            <person name="Antoniw J."/>
            <person name="Baldwin T."/>
            <person name="Calvo S.E."/>
            <person name="Chang Y.-L."/>
            <person name="DeCaprio D."/>
            <person name="Gale L.R."/>
            <person name="Gnerre S."/>
            <person name="Goswami R.S."/>
            <person name="Hammond-Kosack K."/>
            <person name="Harris L.J."/>
            <person name="Hilburn K."/>
            <person name="Kennell J.C."/>
            <person name="Kroken S."/>
            <person name="Magnuson J.K."/>
            <person name="Mannhaupt G."/>
            <person name="Mauceli E.W."/>
            <person name="Mewes H.-W."/>
            <person name="Mitterbauer R."/>
            <person name="Muehlbauer G."/>
            <person name="Muensterkoetter M."/>
            <person name="Nelson D."/>
            <person name="O'Donnell K."/>
            <person name="Ouellet T."/>
            <person name="Qi W."/>
            <person name="Quesneville H."/>
            <person name="Roncero M.I.G."/>
            <person name="Seong K.-Y."/>
            <person name="Tetko I.V."/>
            <person name="Urban M."/>
            <person name="Waalwijk C."/>
            <person name="Ward T.J."/>
            <person name="Yao J."/>
            <person name="Birren B.W."/>
            <person name="Kistler H.C."/>
        </authorList>
    </citation>
    <scope>NUCLEOTIDE SEQUENCE [LARGE SCALE GENOMIC DNA]</scope>
    <source>
        <strain evidence="3">ATCC MYA-4620 / CBS 123657 / FGSC 9075 / NRRL 31084 / PH-1</strain>
        <strain evidence="2">PH-1 / ATCC MYA-4620 / FGSC 9075 / NRRL 31084</strain>
    </source>
</reference>
<protein>
    <submittedName>
        <fullName evidence="1">Chromosome 2, complete genome</fullName>
    </submittedName>
</protein>
<accession>A0A0E0RZR9</accession>
<evidence type="ECO:0000313" key="3">
    <source>
        <dbReference type="Proteomes" id="UP000070720"/>
    </source>
</evidence>